<dbReference type="SUPFAM" id="SSF118116">
    <property type="entry name" value="DNA mismatch repair protein MutL"/>
    <property type="match status" value="1"/>
</dbReference>
<feature type="domain" description="DNA mismatch repair protein S5" evidence="8">
    <location>
        <begin position="229"/>
        <end position="347"/>
    </location>
</feature>
<dbReference type="FunFam" id="3.30.565.10:FF:000003">
    <property type="entry name" value="DNA mismatch repair endonuclease MutL"/>
    <property type="match status" value="1"/>
</dbReference>
<dbReference type="InterPro" id="IPR037198">
    <property type="entry name" value="MutL_C_sf"/>
</dbReference>
<dbReference type="GO" id="GO:0140664">
    <property type="term" value="F:ATP-dependent DNA damage sensor activity"/>
    <property type="evidence" value="ECO:0007669"/>
    <property type="project" value="InterPro"/>
</dbReference>
<dbReference type="SMART" id="SM00853">
    <property type="entry name" value="MutL_C"/>
    <property type="match status" value="1"/>
</dbReference>
<dbReference type="SUPFAM" id="SSF55874">
    <property type="entry name" value="ATPase domain of HSP90 chaperone/DNA topoisomerase II/histidine kinase"/>
    <property type="match status" value="1"/>
</dbReference>
<dbReference type="GO" id="GO:0030983">
    <property type="term" value="F:mismatched DNA binding"/>
    <property type="evidence" value="ECO:0007669"/>
    <property type="project" value="InterPro"/>
</dbReference>
<dbReference type="PROSITE" id="PS00058">
    <property type="entry name" value="DNA_MISMATCH_REPAIR_1"/>
    <property type="match status" value="1"/>
</dbReference>
<evidence type="ECO:0000259" key="7">
    <source>
        <dbReference type="SMART" id="SM00853"/>
    </source>
</evidence>
<dbReference type="Pfam" id="PF13589">
    <property type="entry name" value="HATPase_c_3"/>
    <property type="match status" value="1"/>
</dbReference>
<evidence type="ECO:0000313" key="10">
    <source>
        <dbReference type="Proteomes" id="UP000587070"/>
    </source>
</evidence>
<dbReference type="InterPro" id="IPR014762">
    <property type="entry name" value="DNA_mismatch_repair_CS"/>
</dbReference>
<keyword evidence="4 5" id="KW-0234">DNA repair</keyword>
<feature type="compositionally biased region" description="Polar residues" evidence="6">
    <location>
        <begin position="358"/>
        <end position="370"/>
    </location>
</feature>
<dbReference type="InterPro" id="IPR014721">
    <property type="entry name" value="Ribsml_uS5_D2-typ_fold_subgr"/>
</dbReference>
<dbReference type="NCBIfam" id="TIGR00585">
    <property type="entry name" value="mutl"/>
    <property type="match status" value="1"/>
</dbReference>
<dbReference type="Proteomes" id="UP000587070">
    <property type="component" value="Unassembled WGS sequence"/>
</dbReference>
<dbReference type="GO" id="GO:0005524">
    <property type="term" value="F:ATP binding"/>
    <property type="evidence" value="ECO:0007669"/>
    <property type="project" value="InterPro"/>
</dbReference>
<dbReference type="CDD" id="cd03482">
    <property type="entry name" value="MutL_Trans_MutL"/>
    <property type="match status" value="1"/>
</dbReference>
<name>A0A840G350_RHOTE</name>
<dbReference type="HAMAP" id="MF_00149">
    <property type="entry name" value="DNA_mis_repair"/>
    <property type="match status" value="1"/>
</dbReference>
<dbReference type="Gene3D" id="3.30.565.10">
    <property type="entry name" value="Histidine kinase-like ATPase, C-terminal domain"/>
    <property type="match status" value="1"/>
</dbReference>
<dbReference type="InterPro" id="IPR002099">
    <property type="entry name" value="MutL/Mlh/PMS"/>
</dbReference>
<dbReference type="Gene3D" id="3.30.230.10">
    <property type="match status" value="1"/>
</dbReference>
<dbReference type="OrthoDB" id="9763467at2"/>
<keyword evidence="10" id="KW-1185">Reference proteome</keyword>
<dbReference type="Gene3D" id="3.30.1370.100">
    <property type="entry name" value="MutL, C-terminal domain, regulatory subdomain"/>
    <property type="match status" value="1"/>
</dbReference>
<proteinExistence type="inferred from homology"/>
<dbReference type="InterPro" id="IPR020667">
    <property type="entry name" value="DNA_mismatch_repair_MutL"/>
</dbReference>
<accession>A0A840G350</accession>
<evidence type="ECO:0000256" key="1">
    <source>
        <dbReference type="ARBA" id="ARBA00006082"/>
    </source>
</evidence>
<feature type="region of interest" description="Disordered" evidence="6">
    <location>
        <begin position="358"/>
        <end position="379"/>
    </location>
</feature>
<dbReference type="Pfam" id="PF08676">
    <property type="entry name" value="MutL_C"/>
    <property type="match status" value="1"/>
</dbReference>
<reference evidence="9 10" key="1">
    <citation type="submission" date="2020-08" db="EMBL/GenBank/DDBJ databases">
        <title>Genome sequencing of Purple Non-Sulfur Bacteria from various extreme environments.</title>
        <authorList>
            <person name="Mayer M."/>
        </authorList>
    </citation>
    <scope>NUCLEOTIDE SEQUENCE [LARGE SCALE GENOMIC DNA]</scope>
    <source>
        <strain evidence="9 10">2761</strain>
    </source>
</reference>
<dbReference type="InterPro" id="IPR036890">
    <property type="entry name" value="HATPase_C_sf"/>
</dbReference>
<dbReference type="SUPFAM" id="SSF54211">
    <property type="entry name" value="Ribosomal protein S5 domain 2-like"/>
    <property type="match status" value="1"/>
</dbReference>
<dbReference type="Pfam" id="PF01119">
    <property type="entry name" value="DNA_mis_repair"/>
    <property type="match status" value="1"/>
</dbReference>
<dbReference type="NCBIfam" id="NF000949">
    <property type="entry name" value="PRK00095.1-2"/>
    <property type="match status" value="1"/>
</dbReference>
<sequence length="692" mass="72339">MSDLPETLPQAETMAPASTPGRRQIQRLPDLLISQIAAGEVVERPSSALKELLENALDAGATTLTVQLEGGGVDLIRVIDNGCGIARDELALALTRHATSKIASLDDLERVGTLGFRGEALASIAAVSDLAISSRQRDAAHAWRLRARDETASEPEPAALAAGTMIEVRELYRNTPARRKFLKAEATEYAHCAEAVRRIALAHPQVAFTLSHNGRSGLHLPASDAAGRAAALLGEDFLGESRALEAAAGGLRLSGRVGLPAQARTRADAQYCYVNGRFVRDKLLAHALREAYRDQLHGSRQPAYCVFIDIDPAAVDVNVHPAKTEVRFRDARSVHQFAFHAVQRALAATPAHLLGGETTSADASETAGTTGSEGFGAGFSRPQAAAVTRGGHAGSSDYGLGKLPSYASGGYTPALRPHPAAGNEAAPDSGTANFFRAGDGHTPRAKEPATAAYLAFAASARSAAGTEEGDAQATPGVTAASPADVSSPRAAVPSVGDAAPPLGFAIGQVHGIYLLAQNANGLVLVDMHAAHERILYERLKAAFDGRPPATQALLIAAVFAADAFDVAAAEEHADALAALGFDIAPLGPTQLAVRGVPALLAGADPTALARALLGELREHGVSQLSAARRNELLATMACHGAVRAHRQLALPEMNALLRQMEATERGGECNHGRPTWTQLSLAELDKLFLRGR</sequence>
<evidence type="ECO:0000256" key="6">
    <source>
        <dbReference type="SAM" id="MobiDB-lite"/>
    </source>
</evidence>
<dbReference type="InterPro" id="IPR042121">
    <property type="entry name" value="MutL_C_regsub"/>
</dbReference>
<feature type="region of interest" description="Disordered" evidence="6">
    <location>
        <begin position="465"/>
        <end position="492"/>
    </location>
</feature>
<dbReference type="InterPro" id="IPR014790">
    <property type="entry name" value="MutL_C"/>
</dbReference>
<keyword evidence="3 5" id="KW-0227">DNA damage</keyword>
<dbReference type="Gene3D" id="3.30.1540.20">
    <property type="entry name" value="MutL, C-terminal domain, dimerisation subdomain"/>
    <property type="match status" value="1"/>
</dbReference>
<dbReference type="InterPro" id="IPR020568">
    <property type="entry name" value="Ribosomal_Su5_D2-typ_SF"/>
</dbReference>
<comment type="similarity">
    <text evidence="1 5">Belongs to the DNA mismatch repair MutL/HexB family.</text>
</comment>
<dbReference type="EMBL" id="JACIGE010000003">
    <property type="protein sequence ID" value="MBB4246833.1"/>
    <property type="molecule type" value="Genomic_DNA"/>
</dbReference>
<dbReference type="PANTHER" id="PTHR10073">
    <property type="entry name" value="DNA MISMATCH REPAIR PROTEIN MLH, PMS, MUTL"/>
    <property type="match status" value="1"/>
</dbReference>
<dbReference type="InterPro" id="IPR042120">
    <property type="entry name" value="MutL_C_dimsub"/>
</dbReference>
<evidence type="ECO:0000259" key="8">
    <source>
        <dbReference type="SMART" id="SM01340"/>
    </source>
</evidence>
<dbReference type="PANTHER" id="PTHR10073:SF12">
    <property type="entry name" value="DNA MISMATCH REPAIR PROTEIN MLH1"/>
    <property type="match status" value="1"/>
</dbReference>
<evidence type="ECO:0000313" key="9">
    <source>
        <dbReference type="EMBL" id="MBB4246833.1"/>
    </source>
</evidence>
<feature type="region of interest" description="Disordered" evidence="6">
    <location>
        <begin position="1"/>
        <end position="21"/>
    </location>
</feature>
<dbReference type="InterPro" id="IPR013507">
    <property type="entry name" value="DNA_mismatch_S5_2-like"/>
</dbReference>
<dbReference type="AlphaFoldDB" id="A0A840G350"/>
<feature type="region of interest" description="Disordered" evidence="6">
    <location>
        <begin position="414"/>
        <end position="444"/>
    </location>
</feature>
<comment type="function">
    <text evidence="5">This protein is involved in the repair of mismatches in DNA. It is required for dam-dependent methyl-directed DNA mismatch repair. May act as a 'molecular matchmaker', a protein that promotes the formation of a stable complex between two or more DNA-binding proteins in an ATP-dependent manner without itself being part of a final effector complex.</text>
</comment>
<evidence type="ECO:0000256" key="4">
    <source>
        <dbReference type="ARBA" id="ARBA00023204"/>
    </source>
</evidence>
<comment type="caution">
    <text evidence="9">The sequence shown here is derived from an EMBL/GenBank/DDBJ whole genome shotgun (WGS) entry which is preliminary data.</text>
</comment>
<feature type="domain" description="MutL C-terminal dimerisation" evidence="7">
    <location>
        <begin position="505"/>
        <end position="648"/>
    </location>
</feature>
<dbReference type="CDD" id="cd16926">
    <property type="entry name" value="HATPase_MutL-MLH-PMS-like"/>
    <property type="match status" value="1"/>
</dbReference>
<dbReference type="GO" id="GO:0032300">
    <property type="term" value="C:mismatch repair complex"/>
    <property type="evidence" value="ECO:0007669"/>
    <property type="project" value="InterPro"/>
</dbReference>
<gene>
    <name evidence="5" type="primary">mutL</name>
    <name evidence="9" type="ORF">GGD90_001196</name>
</gene>
<evidence type="ECO:0000256" key="5">
    <source>
        <dbReference type="HAMAP-Rule" id="MF_00149"/>
    </source>
</evidence>
<dbReference type="GO" id="GO:0006298">
    <property type="term" value="P:mismatch repair"/>
    <property type="evidence" value="ECO:0007669"/>
    <property type="project" value="UniProtKB-UniRule"/>
</dbReference>
<organism evidence="9 10">
    <name type="scientific">Rhodocyclus tenuis</name>
    <name type="common">Rhodospirillum tenue</name>
    <dbReference type="NCBI Taxonomy" id="1066"/>
    <lineage>
        <taxon>Bacteria</taxon>
        <taxon>Pseudomonadati</taxon>
        <taxon>Pseudomonadota</taxon>
        <taxon>Betaproteobacteria</taxon>
        <taxon>Rhodocyclales</taxon>
        <taxon>Rhodocyclaceae</taxon>
        <taxon>Rhodocyclus</taxon>
    </lineage>
</organism>
<dbReference type="GO" id="GO:0016887">
    <property type="term" value="F:ATP hydrolysis activity"/>
    <property type="evidence" value="ECO:0007669"/>
    <property type="project" value="InterPro"/>
</dbReference>
<dbReference type="SMART" id="SM01340">
    <property type="entry name" value="DNA_mis_repair"/>
    <property type="match status" value="1"/>
</dbReference>
<dbReference type="InterPro" id="IPR038973">
    <property type="entry name" value="MutL/Mlh/Pms-like"/>
</dbReference>
<evidence type="ECO:0000256" key="2">
    <source>
        <dbReference type="ARBA" id="ARBA00021975"/>
    </source>
</evidence>
<protein>
    <recommendedName>
        <fullName evidence="2 5">DNA mismatch repair protein MutL</fullName>
    </recommendedName>
</protein>
<evidence type="ECO:0000256" key="3">
    <source>
        <dbReference type="ARBA" id="ARBA00022763"/>
    </source>
</evidence>